<evidence type="ECO:0000256" key="1">
    <source>
        <dbReference type="SAM" id="SignalP"/>
    </source>
</evidence>
<dbReference type="Gene3D" id="2.60.40.2470">
    <property type="entry name" value="SoxY domain"/>
    <property type="match status" value="1"/>
</dbReference>
<dbReference type="RefSeq" id="WP_017183705.1">
    <property type="nucleotide sequence ID" value="NZ_CP022745.1"/>
</dbReference>
<feature type="chain" id="PRO_5013145938" evidence="1">
    <location>
        <begin position="23"/>
        <end position="265"/>
    </location>
</feature>
<feature type="domain" description="Sulphur oxidation protein SoxZ" evidence="2">
    <location>
        <begin position="172"/>
        <end position="251"/>
    </location>
</feature>
<dbReference type="InterPro" id="IPR038162">
    <property type="entry name" value="SoxY_sf"/>
</dbReference>
<gene>
    <name evidence="4" type="ORF">CJD35_06190</name>
</gene>
<evidence type="ECO:0000313" key="5">
    <source>
        <dbReference type="Proteomes" id="UP000217141"/>
    </source>
</evidence>
<dbReference type="InterPro" id="IPR032711">
    <property type="entry name" value="SoxY"/>
</dbReference>
<dbReference type="NCBIfam" id="TIGR04557">
    <property type="entry name" value="fuse_rel_SoxYZ"/>
    <property type="match status" value="1"/>
</dbReference>
<dbReference type="Proteomes" id="UP000217141">
    <property type="component" value="Chromosome I"/>
</dbReference>
<dbReference type="KEGG" id="shyd:CJD35_06190"/>
<organism evidence="4 5">
    <name type="scientific">Sphingobium xenophagum</name>
    <dbReference type="NCBI Taxonomy" id="121428"/>
    <lineage>
        <taxon>Bacteria</taxon>
        <taxon>Pseudomonadati</taxon>
        <taxon>Pseudomonadota</taxon>
        <taxon>Alphaproteobacteria</taxon>
        <taxon>Sphingomonadales</taxon>
        <taxon>Sphingomonadaceae</taxon>
        <taxon>Sphingobium</taxon>
    </lineage>
</organism>
<evidence type="ECO:0000259" key="2">
    <source>
        <dbReference type="Pfam" id="PF08770"/>
    </source>
</evidence>
<evidence type="ECO:0000313" key="4">
    <source>
        <dbReference type="EMBL" id="ASY44087.1"/>
    </source>
</evidence>
<accession>A0A249MSH9</accession>
<dbReference type="InterPro" id="IPR030831">
    <property type="entry name" value="Fuse-rel_SoxYZ"/>
</dbReference>
<proteinExistence type="predicted"/>
<evidence type="ECO:0000259" key="3">
    <source>
        <dbReference type="Pfam" id="PF13501"/>
    </source>
</evidence>
<dbReference type="SUPFAM" id="SSF81296">
    <property type="entry name" value="E set domains"/>
    <property type="match status" value="1"/>
</dbReference>
<dbReference type="Pfam" id="PF13501">
    <property type="entry name" value="SoxY"/>
    <property type="match status" value="1"/>
</dbReference>
<dbReference type="InterPro" id="IPR014880">
    <property type="entry name" value="SoxZ_dom"/>
</dbReference>
<dbReference type="InterPro" id="IPR014756">
    <property type="entry name" value="Ig_E-set"/>
</dbReference>
<sequence>MRRAKSLWVAIMLTLAPAGAGAAPPADPLGSPMWIAHARTLFGDDPVRFDPRVHVSFPMIAENQRAFPVVIDARGIAGVRRMILLADLNPIPVAIDYRPLHAAPYVATRIKLDQRTPIRGAVQLDSGQWLVSGGWIDAAGGGCSAPPVSRVKGDWADHLGEIRGEVWPMAQGYNRVRLSFRHPMDTGLVENIATYHLEALAVTDGEGRVLGDMDIWASVAEDPAITLMVDGSPDAALRVAARDTNGRDYRANLILARQSPMPGGR</sequence>
<feature type="domain" description="Ig-like SoxY" evidence="3">
    <location>
        <begin position="40"/>
        <end position="143"/>
    </location>
</feature>
<keyword evidence="1" id="KW-0732">Signal</keyword>
<dbReference type="InterPro" id="IPR013783">
    <property type="entry name" value="Ig-like_fold"/>
</dbReference>
<name>A0A249MSH9_SPHXE</name>
<protein>
    <submittedName>
        <fullName evidence="4">Quinoprotein dehydrogenase-associated SoxYZ-like carrier</fullName>
    </submittedName>
</protein>
<dbReference type="EMBL" id="CP022745">
    <property type="protein sequence ID" value="ASY44087.1"/>
    <property type="molecule type" value="Genomic_DNA"/>
</dbReference>
<dbReference type="Gene3D" id="2.60.40.10">
    <property type="entry name" value="Immunoglobulins"/>
    <property type="match status" value="1"/>
</dbReference>
<feature type="signal peptide" evidence="1">
    <location>
        <begin position="1"/>
        <end position="22"/>
    </location>
</feature>
<dbReference type="AlphaFoldDB" id="A0A249MSH9"/>
<reference evidence="4 5" key="1">
    <citation type="submission" date="2017-08" db="EMBL/GenBank/DDBJ databases">
        <title>Whole Genome Sequence of Sphingobium hydrophobicum C1: Insights into Adaption to the Electronic-waste Contaminated Sediment.</title>
        <authorList>
            <person name="Song D."/>
            <person name="Chen X."/>
            <person name="Xu M."/>
        </authorList>
    </citation>
    <scope>NUCLEOTIDE SEQUENCE [LARGE SCALE GENOMIC DNA]</scope>
    <source>
        <strain evidence="4 5">C1</strain>
    </source>
</reference>
<dbReference type="Pfam" id="PF08770">
    <property type="entry name" value="SoxZ"/>
    <property type="match status" value="1"/>
</dbReference>